<dbReference type="InterPro" id="IPR018225">
    <property type="entry name" value="Transaldolase_AS"/>
</dbReference>
<dbReference type="GO" id="GO:0005975">
    <property type="term" value="P:carbohydrate metabolic process"/>
    <property type="evidence" value="ECO:0007669"/>
    <property type="project" value="InterPro"/>
</dbReference>
<evidence type="ECO:0000313" key="5">
    <source>
        <dbReference type="Proteomes" id="UP000029380"/>
    </source>
</evidence>
<dbReference type="NCBIfam" id="NF009299">
    <property type="entry name" value="PRK12656.1"/>
    <property type="match status" value="1"/>
</dbReference>
<evidence type="ECO:0000256" key="2">
    <source>
        <dbReference type="ARBA" id="ARBA00022490"/>
    </source>
</evidence>
<dbReference type="RefSeq" id="WP_038026037.1">
    <property type="nucleotide sequence ID" value="NZ_JPVU01000126.1"/>
</dbReference>
<dbReference type="SUPFAM" id="SSF51569">
    <property type="entry name" value="Aldolase"/>
    <property type="match status" value="1"/>
</dbReference>
<dbReference type="PATRIC" id="fig|1302649.3.peg.1188"/>
<proteinExistence type="predicted"/>
<dbReference type="InterPro" id="IPR033919">
    <property type="entry name" value="TSA/FSA_arc/bac"/>
</dbReference>
<organism evidence="4 5">
    <name type="scientific">Tetragenococcus muriaticus PMC-11-5</name>
    <dbReference type="NCBI Taxonomy" id="1302649"/>
    <lineage>
        <taxon>Bacteria</taxon>
        <taxon>Bacillati</taxon>
        <taxon>Bacillota</taxon>
        <taxon>Bacilli</taxon>
        <taxon>Lactobacillales</taxon>
        <taxon>Enterococcaceae</taxon>
        <taxon>Tetragenococcus</taxon>
    </lineage>
</organism>
<dbReference type="InterPro" id="IPR013785">
    <property type="entry name" value="Aldolase_TIM"/>
</dbReference>
<keyword evidence="2" id="KW-0963">Cytoplasm</keyword>
<dbReference type="PROSITE" id="PS01054">
    <property type="entry name" value="TRANSALDOLASE_1"/>
    <property type="match status" value="1"/>
</dbReference>
<dbReference type="EC" id="2.2.1.2" evidence="4"/>
<dbReference type="AlphaFoldDB" id="A0A091C4F2"/>
<dbReference type="PANTHER" id="PTHR10683:SF28">
    <property type="entry name" value="TRANSALDOLASE C"/>
    <property type="match status" value="1"/>
</dbReference>
<dbReference type="Pfam" id="PF00923">
    <property type="entry name" value="TAL_FSA"/>
    <property type="match status" value="1"/>
</dbReference>
<reference evidence="4 5" key="1">
    <citation type="submission" date="2014-08" db="EMBL/GenBank/DDBJ databases">
        <title>Genome sequence of Tetragenococcus muriaticus.</title>
        <authorList>
            <person name="Chuea-nongthon C."/>
            <person name="Rodtong S."/>
            <person name="Yongsawatdigul J."/>
            <person name="Steele J.L."/>
            <person name="Liu X.-y."/>
            <person name="Speers J."/>
            <person name="Glasner J.D."/>
            <person name="Neeno-Eckwall E.C."/>
        </authorList>
    </citation>
    <scope>NUCLEOTIDE SEQUENCE [LARGE SCALE GENOMIC DNA]</scope>
    <source>
        <strain evidence="4 5">PMC-11-5</strain>
    </source>
</reference>
<dbReference type="GO" id="GO:0016832">
    <property type="term" value="F:aldehyde-lyase activity"/>
    <property type="evidence" value="ECO:0007669"/>
    <property type="project" value="InterPro"/>
</dbReference>
<evidence type="ECO:0000313" key="4">
    <source>
        <dbReference type="EMBL" id="KFN91799.1"/>
    </source>
</evidence>
<dbReference type="GO" id="GO:0005737">
    <property type="term" value="C:cytoplasm"/>
    <property type="evidence" value="ECO:0007669"/>
    <property type="project" value="UniProtKB-SubCell"/>
</dbReference>
<name>A0A091C4F2_9ENTE</name>
<dbReference type="InterPro" id="IPR001585">
    <property type="entry name" value="TAL/FSA"/>
</dbReference>
<dbReference type="Gene3D" id="3.20.20.70">
    <property type="entry name" value="Aldolase class I"/>
    <property type="match status" value="1"/>
</dbReference>
<comment type="subcellular location">
    <subcellularLocation>
        <location evidence="1">Cytoplasm</location>
    </subcellularLocation>
</comment>
<dbReference type="OrthoDB" id="9807051at2"/>
<evidence type="ECO:0000256" key="1">
    <source>
        <dbReference type="ARBA" id="ARBA00004496"/>
    </source>
</evidence>
<dbReference type="FunFam" id="3.20.20.70:FF:000018">
    <property type="entry name" value="Probable transaldolase"/>
    <property type="match status" value="1"/>
</dbReference>
<dbReference type="GO" id="GO:0004801">
    <property type="term" value="F:transaldolase activity"/>
    <property type="evidence" value="ECO:0007669"/>
    <property type="project" value="UniProtKB-EC"/>
</dbReference>
<comment type="caution">
    <text evidence="4">The sequence shown here is derived from an EMBL/GenBank/DDBJ whole genome shotgun (WGS) entry which is preliminary data.</text>
</comment>
<accession>A0A091C4F2</accession>
<keyword evidence="4" id="KW-0808">Transferase</keyword>
<evidence type="ECO:0000256" key="3">
    <source>
        <dbReference type="ARBA" id="ARBA00023270"/>
    </source>
</evidence>
<dbReference type="EMBL" id="JPVU01000126">
    <property type="protein sequence ID" value="KFN91799.1"/>
    <property type="molecule type" value="Genomic_DNA"/>
</dbReference>
<dbReference type="PANTHER" id="PTHR10683">
    <property type="entry name" value="TRANSALDOLASE"/>
    <property type="match status" value="1"/>
</dbReference>
<dbReference type="CDD" id="cd00956">
    <property type="entry name" value="Transaldolase_FSA"/>
    <property type="match status" value="1"/>
</dbReference>
<protein>
    <submittedName>
        <fullName evidence="4">Transaldolase</fullName>
        <ecNumber evidence="4">2.2.1.2</ecNumber>
    </submittedName>
</protein>
<dbReference type="Proteomes" id="UP000029380">
    <property type="component" value="Unassembled WGS sequence"/>
</dbReference>
<sequence length="228" mass="24741">MEILLDTANIEAIEKYAAALPLAGVTTNPSILKKEGDIEFFSHMRKIREIIGTNRSLHVQVVAQDKAGMIKDANTLLEQLDQEVYIKIPANEEGLEAIKELKNQGINVTATAIYSKFQAYLAIAAGADYIAPYFNRMENIGINAQEAVAAMLNEIQQNASKTKIVAASFKNIDQVTTALEQGAQAVTIAPEIIGQALTMPSIAQAVEDFAVDWESVFGKNSTIASLKN</sequence>
<keyword evidence="3" id="KW-0704">Schiff base</keyword>
<gene>
    <name evidence="4" type="ORF">TMUPMC115_1186</name>
</gene>